<sequence>MIFYKKLNSLQLSKLNKLFGCNVARILQAPSTGLDDFVKLVVLLRRFSDAYVVYANQLLPSCLAFDKTKIIVYCEKTDVFDYINIQKIIKKNYNKIIRCNKTINVAQIKLMITLVESSLFFN</sequence>
<evidence type="ECO:0000313" key="1">
    <source>
        <dbReference type="EMBL" id="ACO53573.1"/>
    </source>
</evidence>
<dbReference type="Proteomes" id="UP000203846">
    <property type="component" value="Segment"/>
</dbReference>
<accession>C3TX31</accession>
<keyword evidence="2" id="KW-1185">Reference proteome</keyword>
<evidence type="ECO:0000313" key="2">
    <source>
        <dbReference type="Proteomes" id="UP000203846"/>
    </source>
</evidence>
<protein>
    <submittedName>
        <fullName evidence="1">Uncharacterized protein</fullName>
    </submittedName>
</protein>
<dbReference type="GeneID" id="7804578"/>
<reference evidence="1 2" key="1">
    <citation type="journal article" date="2009" name="Virus Genes">
        <title>Morphology and genome of Euproctis pseudoconspersa nucleopolyhedrovirus.</title>
        <authorList>
            <person name="Tang X.D."/>
            <person name="Xiao Q."/>
            <person name="Ma X.C."/>
            <person name="Zhu Z.R."/>
            <person name="Zhang C.X."/>
        </authorList>
    </citation>
    <scope>NUCLEOTIDE SEQUENCE [LARGE SCALE GENOMIC DNA]</scope>
    <source>
        <strain evidence="1 2">Hangzhou</strain>
    </source>
</reference>
<name>C3TX31_9ABAC</name>
<dbReference type="EMBL" id="FJ227128">
    <property type="protein sequence ID" value="ACO53573.1"/>
    <property type="molecule type" value="Genomic_DNA"/>
</dbReference>
<organism evidence="1 2">
    <name type="scientific">Euproctis pseudoconspersa nucleopolyhedrovirus</name>
    <dbReference type="NCBI Taxonomy" id="307467"/>
    <lineage>
        <taxon>Viruses</taxon>
        <taxon>Viruses incertae sedis</taxon>
        <taxon>Naldaviricetes</taxon>
        <taxon>Lefavirales</taxon>
        <taxon>Baculoviridae</taxon>
        <taxon>Alphabaculovirus</taxon>
        <taxon>Alphabaculovirus eupseudoconspersae</taxon>
    </lineage>
</organism>
<dbReference type="KEGG" id="vg:7804578"/>
<dbReference type="RefSeq" id="YP_002854733.1">
    <property type="nucleotide sequence ID" value="NC_012639.1"/>
</dbReference>
<proteinExistence type="predicted"/>